<feature type="domain" description="Thiamine pyrophosphate enzyme N-terminal TPP-binding" evidence="7">
    <location>
        <begin position="5"/>
        <end position="106"/>
    </location>
</feature>
<feature type="domain" description="Thiamine pyrophosphate enzyme central" evidence="5">
    <location>
        <begin position="200"/>
        <end position="334"/>
    </location>
</feature>
<dbReference type="GO" id="GO:0050660">
    <property type="term" value="F:flavin adenine dinucleotide binding"/>
    <property type="evidence" value="ECO:0007669"/>
    <property type="project" value="TreeGrafter"/>
</dbReference>
<dbReference type="GO" id="GO:0000287">
    <property type="term" value="F:magnesium ion binding"/>
    <property type="evidence" value="ECO:0007669"/>
    <property type="project" value="InterPro"/>
</dbReference>
<dbReference type="GO" id="GO:0003984">
    <property type="term" value="F:acetolactate synthase activity"/>
    <property type="evidence" value="ECO:0007669"/>
    <property type="project" value="TreeGrafter"/>
</dbReference>
<reference evidence="8" key="1">
    <citation type="submission" date="2016-04" db="EMBL/GenBank/DDBJ databases">
        <authorList>
            <person name="Evans L.H."/>
            <person name="Alamgir A."/>
            <person name="Owens N."/>
            <person name="Weber N.D."/>
            <person name="Virtaneva K."/>
            <person name="Barbian K."/>
            <person name="Babar A."/>
            <person name="Rosenke K."/>
        </authorList>
    </citation>
    <scope>NUCLEOTIDE SEQUENCE</scope>
    <source>
        <strain evidence="8">86</strain>
    </source>
</reference>
<comment type="similarity">
    <text evidence="2 4">Belongs to the TPP enzyme family.</text>
</comment>
<dbReference type="GO" id="GO:0005948">
    <property type="term" value="C:acetolactate synthase complex"/>
    <property type="evidence" value="ECO:0007669"/>
    <property type="project" value="TreeGrafter"/>
</dbReference>
<gene>
    <name evidence="8" type="ORF">KL86DPRO_40124</name>
</gene>
<dbReference type="CDD" id="cd07035">
    <property type="entry name" value="TPP_PYR_POX_like"/>
    <property type="match status" value="1"/>
</dbReference>
<feature type="domain" description="Thiamine pyrophosphate enzyme TPP-binding" evidence="6">
    <location>
        <begin position="399"/>
        <end position="542"/>
    </location>
</feature>
<dbReference type="InterPro" id="IPR029061">
    <property type="entry name" value="THDP-binding"/>
</dbReference>
<dbReference type="InterPro" id="IPR012000">
    <property type="entry name" value="Thiamin_PyroP_enz_cen_dom"/>
</dbReference>
<dbReference type="PROSITE" id="PS00187">
    <property type="entry name" value="TPP_ENZYMES"/>
    <property type="match status" value="1"/>
</dbReference>
<dbReference type="GO" id="GO:0009099">
    <property type="term" value="P:L-valine biosynthetic process"/>
    <property type="evidence" value="ECO:0007669"/>
    <property type="project" value="TreeGrafter"/>
</dbReference>
<evidence type="ECO:0000259" key="6">
    <source>
        <dbReference type="Pfam" id="PF02775"/>
    </source>
</evidence>
<dbReference type="SUPFAM" id="SSF52518">
    <property type="entry name" value="Thiamin diphosphate-binding fold (THDP-binding)"/>
    <property type="match status" value="2"/>
</dbReference>
<dbReference type="Gene3D" id="3.40.50.970">
    <property type="match status" value="2"/>
</dbReference>
<protein>
    <submittedName>
        <fullName evidence="8">Thiamine pyrophosphate enzyme, central domain protein</fullName>
    </submittedName>
</protein>
<name>A0A212KAB4_9DELT</name>
<dbReference type="GO" id="GO:0030976">
    <property type="term" value="F:thiamine pyrophosphate binding"/>
    <property type="evidence" value="ECO:0007669"/>
    <property type="project" value="InterPro"/>
</dbReference>
<dbReference type="Pfam" id="PF02775">
    <property type="entry name" value="TPP_enzyme_C"/>
    <property type="match status" value="1"/>
</dbReference>
<evidence type="ECO:0000256" key="3">
    <source>
        <dbReference type="ARBA" id="ARBA00023052"/>
    </source>
</evidence>
<dbReference type="InterPro" id="IPR011766">
    <property type="entry name" value="TPP_enzyme_TPP-bd"/>
</dbReference>
<evidence type="ECO:0000259" key="5">
    <source>
        <dbReference type="Pfam" id="PF00205"/>
    </source>
</evidence>
<dbReference type="EMBL" id="FLUQ01000004">
    <property type="protein sequence ID" value="SBW08538.1"/>
    <property type="molecule type" value="Genomic_DNA"/>
</dbReference>
<evidence type="ECO:0000256" key="4">
    <source>
        <dbReference type="RuleBase" id="RU362132"/>
    </source>
</evidence>
<evidence type="ECO:0000256" key="1">
    <source>
        <dbReference type="ARBA" id="ARBA00001964"/>
    </source>
</evidence>
<comment type="cofactor">
    <cofactor evidence="1">
        <name>thiamine diphosphate</name>
        <dbReference type="ChEBI" id="CHEBI:58937"/>
    </cofactor>
</comment>
<evidence type="ECO:0000256" key="2">
    <source>
        <dbReference type="ARBA" id="ARBA00007812"/>
    </source>
</evidence>
<evidence type="ECO:0000259" key="7">
    <source>
        <dbReference type="Pfam" id="PF02776"/>
    </source>
</evidence>
<dbReference type="CDD" id="cd00568">
    <property type="entry name" value="TPP_enzymes"/>
    <property type="match status" value="1"/>
</dbReference>
<dbReference type="GO" id="GO:0009097">
    <property type="term" value="P:isoleucine biosynthetic process"/>
    <property type="evidence" value="ECO:0007669"/>
    <property type="project" value="TreeGrafter"/>
</dbReference>
<proteinExistence type="inferred from homology"/>
<dbReference type="InterPro" id="IPR012001">
    <property type="entry name" value="Thiamin_PyroP_enz_TPP-bd_dom"/>
</dbReference>
<sequence length="571" mass="60848">MGKHADNIMADLLVDYGVEAVFGVPGGQTLPLYYGILDRGDRIRHVLMRDEINAAYAADAYARVSGKIGVCDATAGCGSIKFVSGLAEAYNSSIPVIAIASEMNHDWITVRYRGCGPQMTDSKGVLAPVTKWTATLPTTDTMAELVQRAAQMATGGRPGPVFIECPWKLFKDEYTGPEPKADPKLANLPSYRPVPGLEDIDAAIRLLLDAKRPLILAGGGCWLSGARDELTALAERTGTPVATTLSGKGILQENHPLSLGVLSGLGGNPASEKAAMQADLIFAVGFKSSANATFNWKLPLAGQRMIHLDIDPMELNKMRVADVAMLGDAKASLGVLLSRLPADCPKHDAAPAEALKKAWAKDRAEEAGEADPIRPQQVVSVLNEVCGDNTILVCDASFSCGWGGTFFDVYGKRRALFPRGNAGLGYGLPGGVGAAAARPDSTVVVLTGDGGLSYCLGEMATLREQGMNVKVVVLNNAILGWIKWYEAAIWKGRFTEVDTERVAFDQVARGLGCKGYALRNTATLRKDLAAVFAEKGPAVIDIATSELCACKFHDKEEAVQAMERSYRSKQG</sequence>
<dbReference type="Pfam" id="PF00205">
    <property type="entry name" value="TPP_enzyme_M"/>
    <property type="match status" value="1"/>
</dbReference>
<evidence type="ECO:0000313" key="8">
    <source>
        <dbReference type="EMBL" id="SBW08538.1"/>
    </source>
</evidence>
<keyword evidence="3 4" id="KW-0786">Thiamine pyrophosphate</keyword>
<organism evidence="8">
    <name type="scientific">uncultured delta proteobacterium</name>
    <dbReference type="NCBI Taxonomy" id="34034"/>
    <lineage>
        <taxon>Bacteria</taxon>
        <taxon>Deltaproteobacteria</taxon>
        <taxon>environmental samples</taxon>
    </lineage>
</organism>
<dbReference type="InterPro" id="IPR045229">
    <property type="entry name" value="TPP_enz"/>
</dbReference>
<accession>A0A212KAB4</accession>
<dbReference type="InterPro" id="IPR029035">
    <property type="entry name" value="DHS-like_NAD/FAD-binding_dom"/>
</dbReference>
<dbReference type="InterPro" id="IPR000399">
    <property type="entry name" value="TPP-bd_CS"/>
</dbReference>
<dbReference type="PANTHER" id="PTHR18968">
    <property type="entry name" value="THIAMINE PYROPHOSPHATE ENZYMES"/>
    <property type="match status" value="1"/>
</dbReference>
<dbReference type="PANTHER" id="PTHR18968:SF13">
    <property type="entry name" value="ACETOLACTATE SYNTHASE CATALYTIC SUBUNIT, MITOCHONDRIAL"/>
    <property type="match status" value="1"/>
</dbReference>
<dbReference type="AlphaFoldDB" id="A0A212KAB4"/>
<dbReference type="Pfam" id="PF02776">
    <property type="entry name" value="TPP_enzyme_N"/>
    <property type="match status" value="1"/>
</dbReference>
<dbReference type="Gene3D" id="3.40.50.1220">
    <property type="entry name" value="TPP-binding domain"/>
    <property type="match status" value="1"/>
</dbReference>
<dbReference type="SUPFAM" id="SSF52467">
    <property type="entry name" value="DHS-like NAD/FAD-binding domain"/>
    <property type="match status" value="1"/>
</dbReference>